<dbReference type="InterPro" id="IPR002838">
    <property type="entry name" value="AIM24"/>
</dbReference>
<dbReference type="EMBL" id="ML732796">
    <property type="protein sequence ID" value="KAB8273422.1"/>
    <property type="molecule type" value="Genomic_DNA"/>
</dbReference>
<evidence type="ECO:0000256" key="1">
    <source>
        <dbReference type="ARBA" id="ARBA00004173"/>
    </source>
</evidence>
<dbReference type="FunFam" id="3.60.160.10:FF:000001">
    <property type="entry name" value="Altered inheritance of mitochondria protein 24, mitochondrial"/>
    <property type="match status" value="1"/>
</dbReference>
<evidence type="ECO:0000313" key="9">
    <source>
        <dbReference type="Proteomes" id="UP000326289"/>
    </source>
</evidence>
<sequence length="404" mass="43995">MTMSQPLRRGVRAVSWTRVLPPRARQGQTRCLQIRAAAAEQPSSANGNNLPVVGTPSSAESADARFDVIGAPYSLLSVSLSASQNLFTRRGTLVGLSGKADNVVSTLSILEPFRRAVVGVPFLYQKVSSASPVTALVSVRSPTTSFAVVHLDGSVDWMVAQRRALLAWTGRSLSIKPTINTSLSVSHWGSSEVTGRGLLALVGTGQLYQVEVKAGEQYIVHPSNVVAYTMTNNPPRPYRFKSTTLKFQVPGLKGWPSFIQDSKFIRDMSGSDTWKTAMNIFHKIRTWSRMTIWGDRLFLQFDGPATILIQTRGPRINEVLTSHEVNEIASAPRGLTIGPAKPAEEKKPSADEEYRKAAEEAVNAAPAPTRTVEQLEQEVRGSAQSIATLTKEGKVIFEKPGQQN</sequence>
<dbReference type="AlphaFoldDB" id="A0A5N6J3G6"/>
<reference evidence="8 9" key="1">
    <citation type="submission" date="2019-04" db="EMBL/GenBank/DDBJ databases">
        <title>Fungal friends and foes A comparative genomics study of 23 Aspergillus species from section Flavi.</title>
        <authorList>
            <consortium name="DOE Joint Genome Institute"/>
            <person name="Kjaerbolling I."/>
            <person name="Vesth T.C."/>
            <person name="Frisvad J.C."/>
            <person name="Nybo J.L."/>
            <person name="Theobald S."/>
            <person name="Kildgaard S."/>
            <person name="Petersen T.I."/>
            <person name="Kuo A."/>
            <person name="Sato A."/>
            <person name="Lyhne E.K."/>
            <person name="Kogle M.E."/>
            <person name="Wiebenga A."/>
            <person name="Kun R.S."/>
            <person name="Lubbers R.J."/>
            <person name="Makela M.R."/>
            <person name="Barry K."/>
            <person name="Chovatia M."/>
            <person name="Clum A."/>
            <person name="Daum C."/>
            <person name="Haridas S."/>
            <person name="He G."/>
            <person name="LaButti K."/>
            <person name="Lipzen A."/>
            <person name="Mondo S."/>
            <person name="Pangilinan J."/>
            <person name="Riley R."/>
            <person name="Salamov A."/>
            <person name="Simmons B.A."/>
            <person name="Magnuson J.K."/>
            <person name="Henrissat B."/>
            <person name="Mortensen U.H."/>
            <person name="Larsen T.O."/>
            <person name="De vries R.P."/>
            <person name="Grigoriev I.V."/>
            <person name="Machida M."/>
            <person name="Baker S.E."/>
            <person name="Andersen M.R."/>
        </authorList>
    </citation>
    <scope>NUCLEOTIDE SEQUENCE [LARGE SCALE GENOMIC DNA]</scope>
    <source>
        <strain evidence="8 9">CBS 117635</strain>
    </source>
</reference>
<feature type="compositionally biased region" description="Polar residues" evidence="7">
    <location>
        <begin position="41"/>
        <end position="56"/>
    </location>
</feature>
<dbReference type="GO" id="GO:0005743">
    <property type="term" value="C:mitochondrial inner membrane"/>
    <property type="evidence" value="ECO:0007669"/>
    <property type="project" value="TreeGrafter"/>
</dbReference>
<organism evidence="8 9">
    <name type="scientific">Aspergillus minisclerotigenes</name>
    <dbReference type="NCBI Taxonomy" id="656917"/>
    <lineage>
        <taxon>Eukaryota</taxon>
        <taxon>Fungi</taxon>
        <taxon>Dikarya</taxon>
        <taxon>Ascomycota</taxon>
        <taxon>Pezizomycotina</taxon>
        <taxon>Eurotiomycetes</taxon>
        <taxon>Eurotiomycetidae</taxon>
        <taxon>Eurotiales</taxon>
        <taxon>Aspergillaceae</taxon>
        <taxon>Aspergillus</taxon>
        <taxon>Aspergillus subgen. Circumdati</taxon>
    </lineage>
</organism>
<evidence type="ECO:0000256" key="6">
    <source>
        <dbReference type="RuleBase" id="RU363045"/>
    </source>
</evidence>
<protein>
    <recommendedName>
        <fullName evidence="3 6">Altered inheritance of mitochondria protein 24, mitochondrial</fullName>
    </recommendedName>
</protein>
<evidence type="ECO:0000256" key="2">
    <source>
        <dbReference type="ARBA" id="ARBA00009322"/>
    </source>
</evidence>
<evidence type="ECO:0000256" key="3">
    <source>
        <dbReference type="ARBA" id="ARBA00013287"/>
    </source>
</evidence>
<feature type="region of interest" description="Disordered" evidence="7">
    <location>
        <begin position="37"/>
        <end position="56"/>
    </location>
</feature>
<keyword evidence="9" id="KW-1185">Reference proteome</keyword>
<name>A0A5N6J3G6_9EURO</name>
<accession>A0A5N6J3G6</accession>
<dbReference type="InterPro" id="IPR036983">
    <property type="entry name" value="AIM24_sf"/>
</dbReference>
<evidence type="ECO:0000313" key="8">
    <source>
        <dbReference type="EMBL" id="KAB8273422.1"/>
    </source>
</evidence>
<dbReference type="Gene3D" id="3.60.160.10">
    <property type="entry name" value="Mitochondrial biogenesis AIM24"/>
    <property type="match status" value="1"/>
</dbReference>
<dbReference type="GO" id="GO:0007007">
    <property type="term" value="P:inner mitochondrial membrane organization"/>
    <property type="evidence" value="ECO:0007669"/>
    <property type="project" value="TreeGrafter"/>
</dbReference>
<dbReference type="Proteomes" id="UP000326289">
    <property type="component" value="Unassembled WGS sequence"/>
</dbReference>
<dbReference type="PANTHER" id="PTHR36959:SF2">
    <property type="entry name" value="ALTERED INHERITANCE OF MITOCHONDRIA PROTEIN 24, MITOCHONDRIAL"/>
    <property type="match status" value="1"/>
</dbReference>
<keyword evidence="5 6" id="KW-0496">Mitochondrion</keyword>
<proteinExistence type="inferred from homology"/>
<evidence type="ECO:0000256" key="4">
    <source>
        <dbReference type="ARBA" id="ARBA00022946"/>
    </source>
</evidence>
<keyword evidence="4" id="KW-0809">Transit peptide</keyword>
<dbReference type="InterPro" id="IPR016031">
    <property type="entry name" value="Trp_RNA-bd_attenuator-like_dom"/>
</dbReference>
<evidence type="ECO:0000256" key="5">
    <source>
        <dbReference type="ARBA" id="ARBA00023128"/>
    </source>
</evidence>
<comment type="subcellular location">
    <subcellularLocation>
        <location evidence="1 6">Mitochondrion</location>
    </subcellularLocation>
</comment>
<dbReference type="SUPFAM" id="SSF51219">
    <property type="entry name" value="TRAP-like"/>
    <property type="match status" value="1"/>
</dbReference>
<dbReference type="PANTHER" id="PTHR36959">
    <property type="entry name" value="ALTERED INHERITANCE OF MITOCHONDRIA PROTEIN 24, MITOCHONDRIAL"/>
    <property type="match status" value="1"/>
</dbReference>
<gene>
    <name evidence="8" type="ORF">BDV30DRAFT_210583</name>
</gene>
<evidence type="ECO:0000256" key="7">
    <source>
        <dbReference type="SAM" id="MobiDB-lite"/>
    </source>
</evidence>
<dbReference type="Pfam" id="PF01987">
    <property type="entry name" value="AIM24"/>
    <property type="match status" value="1"/>
</dbReference>
<comment type="similarity">
    <text evidence="2 6">Belongs to the AIM24 family.</text>
</comment>